<evidence type="ECO:0000313" key="7">
    <source>
        <dbReference type="EMBL" id="MBE1506475.1"/>
    </source>
</evidence>
<keyword evidence="8" id="KW-1185">Reference proteome</keyword>
<evidence type="ECO:0000256" key="1">
    <source>
        <dbReference type="ARBA" id="ARBA00004496"/>
    </source>
</evidence>
<evidence type="ECO:0000259" key="6">
    <source>
        <dbReference type="SMART" id="SM00829"/>
    </source>
</evidence>
<dbReference type="InterPro" id="IPR051603">
    <property type="entry name" value="Zinc-ADH_QOR/CCCR"/>
</dbReference>
<dbReference type="SUPFAM" id="SSF50129">
    <property type="entry name" value="GroES-like"/>
    <property type="match status" value="1"/>
</dbReference>
<dbReference type="PANTHER" id="PTHR44154:SF1">
    <property type="entry name" value="QUINONE OXIDOREDUCTASE"/>
    <property type="match status" value="1"/>
</dbReference>
<dbReference type="PANTHER" id="PTHR44154">
    <property type="entry name" value="QUINONE OXIDOREDUCTASE"/>
    <property type="match status" value="1"/>
</dbReference>
<comment type="caution">
    <text evidence="7">The sequence shown here is derived from an EMBL/GenBank/DDBJ whole genome shotgun (WGS) entry which is preliminary data.</text>
</comment>
<keyword evidence="4" id="KW-0521">NADP</keyword>
<evidence type="ECO:0000256" key="5">
    <source>
        <dbReference type="ARBA" id="ARBA00022884"/>
    </source>
</evidence>
<dbReference type="SUPFAM" id="SSF51735">
    <property type="entry name" value="NAD(P)-binding Rossmann-fold domains"/>
    <property type="match status" value="1"/>
</dbReference>
<dbReference type="CDD" id="cd05289">
    <property type="entry name" value="MDR_like_2"/>
    <property type="match status" value="1"/>
</dbReference>
<accession>A0ABR9ITF1</accession>
<evidence type="ECO:0000256" key="4">
    <source>
        <dbReference type="ARBA" id="ARBA00022857"/>
    </source>
</evidence>
<dbReference type="InterPro" id="IPR002364">
    <property type="entry name" value="Quin_OxRdtase/zeta-crystal_CS"/>
</dbReference>
<dbReference type="InterPro" id="IPR013154">
    <property type="entry name" value="ADH-like_N"/>
</dbReference>
<protein>
    <submittedName>
        <fullName evidence="7">NADPH:quinone reductase-like Zn-dependent oxidoreductase</fullName>
    </submittedName>
</protein>
<feature type="domain" description="Enoyl reductase (ER)" evidence="6">
    <location>
        <begin position="10"/>
        <end position="298"/>
    </location>
</feature>
<comment type="subcellular location">
    <subcellularLocation>
        <location evidence="1">Cytoplasm</location>
    </subcellularLocation>
</comment>
<proteinExistence type="predicted"/>
<evidence type="ECO:0000313" key="8">
    <source>
        <dbReference type="Proteomes" id="UP000620262"/>
    </source>
</evidence>
<sequence>MKAIQFSRYGGPEVLDTVEIDPPHPGPGELRIKVCAAGVNPSDWKRREGQYRAFEEVGFPSGVGVEASGIVDEVGPGVASTFVGDAVFGYGRATMAEHAILTHWVHKPDDLPFEIAGGLPVISETAWRSLDELGVQAGETLLVSDAAGGIGSAVIQLARIRGITTIGTASPQKHDYLKNLGAIPTTYGPGLADRVRPLAPEGIDAALDVAGSGIIPELIALTGDPTRVLSVADFAAEEYGARFSHGPPKEPERVLADVARLYSMGQFRLHIERSFPLEQTAEAQTISAAGRVTGKLIISP</sequence>
<dbReference type="Gene3D" id="3.90.180.10">
    <property type="entry name" value="Medium-chain alcohol dehydrogenases, catalytic domain"/>
    <property type="match status" value="1"/>
</dbReference>
<keyword evidence="3" id="KW-0963">Cytoplasm</keyword>
<dbReference type="Proteomes" id="UP000620262">
    <property type="component" value="Unassembled WGS sequence"/>
</dbReference>
<dbReference type="InterPro" id="IPR011032">
    <property type="entry name" value="GroES-like_sf"/>
</dbReference>
<dbReference type="Pfam" id="PF08240">
    <property type="entry name" value="ADH_N"/>
    <property type="match status" value="1"/>
</dbReference>
<dbReference type="PROSITE" id="PS01162">
    <property type="entry name" value="QOR_ZETA_CRYSTAL"/>
    <property type="match status" value="1"/>
</dbReference>
<evidence type="ECO:0000256" key="3">
    <source>
        <dbReference type="ARBA" id="ARBA00022490"/>
    </source>
</evidence>
<dbReference type="InterPro" id="IPR036291">
    <property type="entry name" value="NAD(P)-bd_dom_sf"/>
</dbReference>
<dbReference type="RefSeq" id="WP_192730172.1">
    <property type="nucleotide sequence ID" value="NZ_BAAAVL010000013.1"/>
</dbReference>
<comment type="subunit">
    <text evidence="2">Homotetramer.</text>
</comment>
<evidence type="ECO:0000256" key="2">
    <source>
        <dbReference type="ARBA" id="ARBA00011881"/>
    </source>
</evidence>
<dbReference type="Pfam" id="PF13602">
    <property type="entry name" value="ADH_zinc_N_2"/>
    <property type="match status" value="1"/>
</dbReference>
<name>A0ABR9ITF1_RHIVS</name>
<dbReference type="Gene3D" id="3.40.50.720">
    <property type="entry name" value="NAD(P)-binding Rossmann-like Domain"/>
    <property type="match status" value="1"/>
</dbReference>
<dbReference type="SMART" id="SM00829">
    <property type="entry name" value="PKS_ER"/>
    <property type="match status" value="1"/>
</dbReference>
<organism evidence="7 8">
    <name type="scientific">Rhizobium viscosum</name>
    <name type="common">Arthrobacter viscosus</name>
    <dbReference type="NCBI Taxonomy" id="1673"/>
    <lineage>
        <taxon>Bacteria</taxon>
        <taxon>Pseudomonadati</taxon>
        <taxon>Pseudomonadota</taxon>
        <taxon>Alphaproteobacteria</taxon>
        <taxon>Hyphomicrobiales</taxon>
        <taxon>Rhizobiaceae</taxon>
        <taxon>Rhizobium/Agrobacterium group</taxon>
        <taxon>Rhizobium</taxon>
    </lineage>
</organism>
<dbReference type="EMBL" id="JADBEC010000001">
    <property type="protein sequence ID" value="MBE1506475.1"/>
    <property type="molecule type" value="Genomic_DNA"/>
</dbReference>
<reference evidence="7 8" key="1">
    <citation type="submission" date="2020-10" db="EMBL/GenBank/DDBJ databases">
        <title>Sequencing the genomes of 1000 actinobacteria strains.</title>
        <authorList>
            <person name="Klenk H.-P."/>
        </authorList>
    </citation>
    <scope>NUCLEOTIDE SEQUENCE [LARGE SCALE GENOMIC DNA]</scope>
    <source>
        <strain evidence="7 8">DSM 7307</strain>
    </source>
</reference>
<keyword evidence="5" id="KW-0694">RNA-binding</keyword>
<gene>
    <name evidence="7" type="ORF">H4W29_003656</name>
</gene>
<dbReference type="InterPro" id="IPR020843">
    <property type="entry name" value="ER"/>
</dbReference>